<dbReference type="InterPro" id="IPR036135">
    <property type="entry name" value="MoeA_linker/N_sf"/>
</dbReference>
<feature type="domain" description="MoaB/Mog" evidence="8">
    <location>
        <begin position="172"/>
        <end position="310"/>
    </location>
</feature>
<proteinExistence type="inferred from homology"/>
<dbReference type="SUPFAM" id="SSF63867">
    <property type="entry name" value="MoeA C-terminal domain-like"/>
    <property type="match status" value="1"/>
</dbReference>
<dbReference type="OrthoDB" id="9804758at2"/>
<evidence type="ECO:0000256" key="4">
    <source>
        <dbReference type="ARBA" id="ARBA00023150"/>
    </source>
</evidence>
<dbReference type="PANTHER" id="PTHR10192">
    <property type="entry name" value="MOLYBDOPTERIN BIOSYNTHESIS PROTEIN"/>
    <property type="match status" value="1"/>
</dbReference>
<evidence type="ECO:0000256" key="3">
    <source>
        <dbReference type="ARBA" id="ARBA00010763"/>
    </source>
</evidence>
<keyword evidence="6" id="KW-0500">Molybdenum</keyword>
<evidence type="ECO:0000256" key="2">
    <source>
        <dbReference type="ARBA" id="ARBA00005046"/>
    </source>
</evidence>
<dbReference type="GO" id="GO:0061599">
    <property type="term" value="F:molybdopterin molybdotransferase activity"/>
    <property type="evidence" value="ECO:0007669"/>
    <property type="project" value="UniProtKB-UniRule"/>
</dbReference>
<dbReference type="Pfam" id="PF03454">
    <property type="entry name" value="MoeA_C"/>
    <property type="match status" value="1"/>
</dbReference>
<comment type="catalytic activity">
    <reaction evidence="5">
        <text>adenylyl-molybdopterin + molybdate = Mo-molybdopterin + AMP + H(+)</text>
        <dbReference type="Rhea" id="RHEA:35047"/>
        <dbReference type="ChEBI" id="CHEBI:15378"/>
        <dbReference type="ChEBI" id="CHEBI:36264"/>
        <dbReference type="ChEBI" id="CHEBI:62727"/>
        <dbReference type="ChEBI" id="CHEBI:71302"/>
        <dbReference type="ChEBI" id="CHEBI:456215"/>
        <dbReference type="EC" id="2.10.1.1"/>
    </reaction>
</comment>
<gene>
    <name evidence="9" type="ORF">FHQ18_01135</name>
</gene>
<evidence type="ECO:0000256" key="6">
    <source>
        <dbReference type="RuleBase" id="RU365090"/>
    </source>
</evidence>
<evidence type="ECO:0000256" key="1">
    <source>
        <dbReference type="ARBA" id="ARBA00002901"/>
    </source>
</evidence>
<dbReference type="GO" id="GO:0046872">
    <property type="term" value="F:metal ion binding"/>
    <property type="evidence" value="ECO:0007669"/>
    <property type="project" value="UniProtKB-UniRule"/>
</dbReference>
<dbReference type="GO" id="GO:0006777">
    <property type="term" value="P:Mo-molybdopterin cofactor biosynthetic process"/>
    <property type="evidence" value="ECO:0007669"/>
    <property type="project" value="UniProtKB-UniRule"/>
</dbReference>
<dbReference type="CDD" id="cd00887">
    <property type="entry name" value="MoeA"/>
    <property type="match status" value="1"/>
</dbReference>
<dbReference type="InterPro" id="IPR036688">
    <property type="entry name" value="MoeA_C_domain_IV_sf"/>
</dbReference>
<keyword evidence="7" id="KW-1133">Transmembrane helix</keyword>
<accession>A0A5A8F6P6</accession>
<dbReference type="EMBL" id="VFJB01000001">
    <property type="protein sequence ID" value="KAA0259510.1"/>
    <property type="molecule type" value="Genomic_DNA"/>
</dbReference>
<keyword evidence="6" id="KW-0479">Metal-binding</keyword>
<dbReference type="PANTHER" id="PTHR10192:SF5">
    <property type="entry name" value="GEPHYRIN"/>
    <property type="match status" value="1"/>
</dbReference>
<dbReference type="InterPro" id="IPR005111">
    <property type="entry name" value="MoeA_C_domain_IV"/>
</dbReference>
<dbReference type="InterPro" id="IPR005110">
    <property type="entry name" value="MoeA_linker/N"/>
</dbReference>
<evidence type="ECO:0000313" key="9">
    <source>
        <dbReference type="EMBL" id="KAA0259510.1"/>
    </source>
</evidence>
<evidence type="ECO:0000313" key="10">
    <source>
        <dbReference type="Proteomes" id="UP000322876"/>
    </source>
</evidence>
<dbReference type="Pfam" id="PF03453">
    <property type="entry name" value="MoeA_N"/>
    <property type="match status" value="1"/>
</dbReference>
<dbReference type="EC" id="2.10.1.1" evidence="6"/>
<dbReference type="AlphaFoldDB" id="A0A5A8F6P6"/>
<keyword evidence="7" id="KW-0472">Membrane</keyword>
<sequence length="399" mass="45071">MMLNFEVAKEIILSNAETLPEMTISVNESFGFVLSEDIITDRDFPDTKKSAVDGFAVKLSDGNQYKIVRTIAPGELVELRLEKGETVFVMTGAVVPDDADAVVRVEDCEVKGDWLTVHCSVRIGDNINQVGEEKRAGEKVIEKGSIIDERVYPVLFYLGLKKVKVFKKPKVGIFTTGDELLDIGSEYKKGFVFNTNRYIVESVLRKLNIPFEYYGNVKDDEIAVSRALKEMSEKYDVLISSGGISMGKYDYIKKILNEESYEILVNKTRIKPGSPLMVAKNKKCVIFGMPGYPAAFFTNLVLYFLPYIKKVTGKKDYDHNFVKVELGSDMHSREKSDYFNRANIMLENGKYIAYDLDSQKTSHFINFVNCNGLVRIPQGVGNVEKGYIAEAILFEKEMK</sequence>
<dbReference type="Gene3D" id="3.40.980.10">
    <property type="entry name" value="MoaB/Mog-like domain"/>
    <property type="match status" value="1"/>
</dbReference>
<dbReference type="InterPro" id="IPR036425">
    <property type="entry name" value="MoaB/Mog-like_dom_sf"/>
</dbReference>
<dbReference type="Gene3D" id="3.90.105.10">
    <property type="entry name" value="Molybdopterin biosynthesis moea protein, domain 2"/>
    <property type="match status" value="1"/>
</dbReference>
<dbReference type="Gene3D" id="2.170.190.11">
    <property type="entry name" value="Molybdopterin biosynthesis moea protein, domain 3"/>
    <property type="match status" value="1"/>
</dbReference>
<name>A0A5A8F6P6_9BACT</name>
<evidence type="ECO:0000256" key="5">
    <source>
        <dbReference type="ARBA" id="ARBA00047317"/>
    </source>
</evidence>
<keyword evidence="10" id="KW-1185">Reference proteome</keyword>
<dbReference type="UniPathway" id="UPA00344"/>
<dbReference type="SUPFAM" id="SSF53218">
    <property type="entry name" value="Molybdenum cofactor biosynthesis proteins"/>
    <property type="match status" value="1"/>
</dbReference>
<dbReference type="SMART" id="SM00852">
    <property type="entry name" value="MoCF_biosynth"/>
    <property type="match status" value="1"/>
</dbReference>
<comment type="pathway">
    <text evidence="2 6">Cofactor biosynthesis; molybdopterin biosynthesis.</text>
</comment>
<keyword evidence="4 6" id="KW-0501">Molybdenum cofactor biosynthesis</keyword>
<reference evidence="9 10" key="1">
    <citation type="submission" date="2019-06" db="EMBL/GenBank/DDBJ databases">
        <title>Genomic insights into carbon and energy metabolism of Deferribacter autotrophicus revealed new metabolic traits in the phylum Deferribacteres.</title>
        <authorList>
            <person name="Slobodkin A.I."/>
            <person name="Slobodkina G.B."/>
            <person name="Allioux M."/>
            <person name="Alain K."/>
            <person name="Jebbar M."/>
            <person name="Shadrin V."/>
            <person name="Kublanov I.V."/>
            <person name="Toshchakov S.V."/>
            <person name="Bonch-Osmolovskaya E.A."/>
        </authorList>
    </citation>
    <scope>NUCLEOTIDE SEQUENCE [LARGE SCALE GENOMIC DNA]</scope>
    <source>
        <strain evidence="9 10">SL50</strain>
    </source>
</reference>
<evidence type="ECO:0000256" key="7">
    <source>
        <dbReference type="SAM" id="Phobius"/>
    </source>
</evidence>
<organism evidence="9 10">
    <name type="scientific">Deferribacter autotrophicus</name>
    <dbReference type="NCBI Taxonomy" id="500465"/>
    <lineage>
        <taxon>Bacteria</taxon>
        <taxon>Pseudomonadati</taxon>
        <taxon>Deferribacterota</taxon>
        <taxon>Deferribacteres</taxon>
        <taxon>Deferribacterales</taxon>
        <taxon>Deferribacteraceae</taxon>
        <taxon>Deferribacter</taxon>
    </lineage>
</organism>
<comment type="function">
    <text evidence="1 6">Catalyzes the insertion of molybdate into adenylated molybdopterin with the concomitant release of AMP.</text>
</comment>
<dbReference type="Proteomes" id="UP000322876">
    <property type="component" value="Unassembled WGS sequence"/>
</dbReference>
<keyword evidence="6 9" id="KW-0808">Transferase</keyword>
<keyword evidence="7" id="KW-0812">Transmembrane</keyword>
<comment type="caution">
    <text evidence="9">The sequence shown here is derived from an EMBL/GenBank/DDBJ whole genome shotgun (WGS) entry which is preliminary data.</text>
</comment>
<dbReference type="InterPro" id="IPR001453">
    <property type="entry name" value="MoaB/Mog_dom"/>
</dbReference>
<protein>
    <recommendedName>
        <fullName evidence="6">Molybdopterin molybdenumtransferase</fullName>
        <ecNumber evidence="6">2.10.1.1</ecNumber>
    </recommendedName>
</protein>
<feature type="transmembrane region" description="Helical" evidence="7">
    <location>
        <begin position="285"/>
        <end position="305"/>
    </location>
</feature>
<dbReference type="Gene3D" id="2.40.340.10">
    <property type="entry name" value="MoeA, C-terminal, domain IV"/>
    <property type="match status" value="1"/>
</dbReference>
<dbReference type="InterPro" id="IPR038987">
    <property type="entry name" value="MoeA-like"/>
</dbReference>
<dbReference type="Pfam" id="PF00994">
    <property type="entry name" value="MoCF_biosynth"/>
    <property type="match status" value="1"/>
</dbReference>
<dbReference type="GO" id="GO:0005737">
    <property type="term" value="C:cytoplasm"/>
    <property type="evidence" value="ECO:0007669"/>
    <property type="project" value="TreeGrafter"/>
</dbReference>
<dbReference type="SUPFAM" id="SSF63882">
    <property type="entry name" value="MoeA N-terminal region -like"/>
    <property type="match status" value="1"/>
</dbReference>
<evidence type="ECO:0000259" key="8">
    <source>
        <dbReference type="SMART" id="SM00852"/>
    </source>
</evidence>
<comment type="similarity">
    <text evidence="3 6">Belongs to the MoeA family.</text>
</comment>
<keyword evidence="6" id="KW-0460">Magnesium</keyword>
<comment type="cofactor">
    <cofactor evidence="6">
        <name>Mg(2+)</name>
        <dbReference type="ChEBI" id="CHEBI:18420"/>
    </cofactor>
</comment>